<proteinExistence type="predicted"/>
<organism evidence="1">
    <name type="scientific">uncultured Caudovirales phage</name>
    <dbReference type="NCBI Taxonomy" id="2100421"/>
    <lineage>
        <taxon>Viruses</taxon>
        <taxon>Duplodnaviria</taxon>
        <taxon>Heunggongvirae</taxon>
        <taxon>Uroviricota</taxon>
        <taxon>Caudoviricetes</taxon>
        <taxon>Peduoviridae</taxon>
        <taxon>Maltschvirus</taxon>
        <taxon>Maltschvirus maltsch</taxon>
    </lineage>
</organism>
<gene>
    <name evidence="1" type="ORF">UFOVP253_39</name>
</gene>
<evidence type="ECO:0000313" key="1">
    <source>
        <dbReference type="EMBL" id="CAB4132594.1"/>
    </source>
</evidence>
<name>A0A6J5LDI4_9CAUD</name>
<dbReference type="EMBL" id="LR796266">
    <property type="protein sequence ID" value="CAB4132594.1"/>
    <property type="molecule type" value="Genomic_DNA"/>
</dbReference>
<accession>A0A6J5LDI4</accession>
<sequence>MAYKAYIYNNFSGGQAVDKKVGVRNSFADSQCIDFRKSPSQYSVLPGTTRADSNTVTDLVQNEVMTQSGRTYSIGSNGNVYTCTPNGVWSLFGNIGSVGTFGLNYRQDQDAIYIPGTTSVSSITSVSTNPTLNPGYYGESQSTYDNTSQAGFNVNSNQSGGGKTTAIATVYDDNTQPQQRFWQTDINPVSKIGVNIVAKGTGDWTLVVHDGLNNQLGMVTVTNANLTSNAINYFTFATPIPVNVGPNNAQTYHFHLTSTVADGTVASTAINDLSTCDMQLWANRLTTTTNGIHPQVTFQQFECIGNGRYLSVWENLGEAAPSNSSWQRQKLVFPPGYEVCGLTVFNEYLVIATEFVTTANVAQQGIIFYWDGLSDTYNYFTRIPEGSPESIHEFENAVYYVAGGKWYIISSVAATPQPIRNLPGAENVYINSDVRTRVYPNMGTVRYGIHLLGWPSTTANTGIPYAVYSWGRVDFSQPNSFGRSYVLSTGSSAVTGSNNLTIGMVRNFGNVLHISWRDDSSGTPTYGVDVVNASSAPAPFSKWESLIYDDGMVTRDKQVSYLEANWLDIQNGVSIVLKYSINRGPWVYSDRFSNANLWSPDGHTNYGRLDVGTQDASSEERFNELQVGIDVYCDSTVTQPPVITGVSAIFDSLDNEQLQ</sequence>
<protein>
    <submittedName>
        <fullName evidence="1">Uncharacterized protein</fullName>
    </submittedName>
</protein>
<reference evidence="1" key="1">
    <citation type="submission" date="2020-04" db="EMBL/GenBank/DDBJ databases">
        <authorList>
            <person name="Chiriac C."/>
            <person name="Salcher M."/>
            <person name="Ghai R."/>
            <person name="Kavagutti S V."/>
        </authorList>
    </citation>
    <scope>NUCLEOTIDE SEQUENCE</scope>
</reference>